<proteinExistence type="predicted"/>
<sequence length="184" mass="21060">MIPRVQRERCSFDKTANNNRGTTKGAASLLSLISYILRADSNKTTPHTEDDWRKTAKDFEVYWNYLHCIGACDGKHIMIQNPINSGRTFDTDTRDGNIIPGSWRPVIQSDTGMKDVQGRARRSTLEAKEVKEEFMRTLHQMKDIYHGKIFTDMNGMFVSPLACQYNTTHQVGDKSDMSVPYFKT</sequence>
<protein>
    <recommendedName>
        <fullName evidence="3">DDE Tnp4 domain-containing protein</fullName>
    </recommendedName>
</protein>
<evidence type="ECO:0000313" key="2">
    <source>
        <dbReference type="Proteomes" id="UP000792457"/>
    </source>
</evidence>
<dbReference type="AlphaFoldDB" id="A0A8K0KFL4"/>
<dbReference type="EMBL" id="KZ308799">
    <property type="protein sequence ID" value="KAG8234354.1"/>
    <property type="molecule type" value="Genomic_DNA"/>
</dbReference>
<organism evidence="1 2">
    <name type="scientific">Ladona fulva</name>
    <name type="common">Scarce chaser dragonfly</name>
    <name type="synonym">Libellula fulva</name>
    <dbReference type="NCBI Taxonomy" id="123851"/>
    <lineage>
        <taxon>Eukaryota</taxon>
        <taxon>Metazoa</taxon>
        <taxon>Ecdysozoa</taxon>
        <taxon>Arthropoda</taxon>
        <taxon>Hexapoda</taxon>
        <taxon>Insecta</taxon>
        <taxon>Pterygota</taxon>
        <taxon>Palaeoptera</taxon>
        <taxon>Odonata</taxon>
        <taxon>Epiprocta</taxon>
        <taxon>Anisoptera</taxon>
        <taxon>Libelluloidea</taxon>
        <taxon>Libellulidae</taxon>
        <taxon>Ladona</taxon>
    </lineage>
</organism>
<evidence type="ECO:0000313" key="1">
    <source>
        <dbReference type="EMBL" id="KAG8234354.1"/>
    </source>
</evidence>
<dbReference type="Proteomes" id="UP000792457">
    <property type="component" value="Unassembled WGS sequence"/>
</dbReference>
<gene>
    <name evidence="1" type="ORF">J437_LFUL014807</name>
</gene>
<keyword evidence="2" id="KW-1185">Reference proteome</keyword>
<name>A0A8K0KFL4_LADFU</name>
<reference evidence="1" key="1">
    <citation type="submission" date="2013-04" db="EMBL/GenBank/DDBJ databases">
        <authorList>
            <person name="Qu J."/>
            <person name="Murali S.C."/>
            <person name="Bandaranaike D."/>
            <person name="Bellair M."/>
            <person name="Blankenburg K."/>
            <person name="Chao H."/>
            <person name="Dinh H."/>
            <person name="Doddapaneni H."/>
            <person name="Downs B."/>
            <person name="Dugan-Rocha S."/>
            <person name="Elkadiri S."/>
            <person name="Gnanaolivu R.D."/>
            <person name="Hernandez B."/>
            <person name="Javaid M."/>
            <person name="Jayaseelan J.C."/>
            <person name="Lee S."/>
            <person name="Li M."/>
            <person name="Ming W."/>
            <person name="Munidasa M."/>
            <person name="Muniz J."/>
            <person name="Nguyen L."/>
            <person name="Ongeri F."/>
            <person name="Osuji N."/>
            <person name="Pu L.-L."/>
            <person name="Puazo M."/>
            <person name="Qu C."/>
            <person name="Quiroz J."/>
            <person name="Raj R."/>
            <person name="Weissenberger G."/>
            <person name="Xin Y."/>
            <person name="Zou X."/>
            <person name="Han Y."/>
            <person name="Richards S."/>
            <person name="Worley K."/>
            <person name="Muzny D."/>
            <person name="Gibbs R."/>
        </authorList>
    </citation>
    <scope>NUCLEOTIDE SEQUENCE</scope>
    <source>
        <strain evidence="1">Sampled in the wild</strain>
    </source>
</reference>
<comment type="caution">
    <text evidence="1">The sequence shown here is derived from an EMBL/GenBank/DDBJ whole genome shotgun (WGS) entry which is preliminary data.</text>
</comment>
<evidence type="ECO:0008006" key="3">
    <source>
        <dbReference type="Google" id="ProtNLM"/>
    </source>
</evidence>
<accession>A0A8K0KFL4</accession>
<reference evidence="1" key="2">
    <citation type="submission" date="2017-10" db="EMBL/GenBank/DDBJ databases">
        <title>Ladona fulva Genome sequencing and assembly.</title>
        <authorList>
            <person name="Murali S."/>
            <person name="Richards S."/>
            <person name="Bandaranaike D."/>
            <person name="Bellair M."/>
            <person name="Blankenburg K."/>
            <person name="Chao H."/>
            <person name="Dinh H."/>
            <person name="Doddapaneni H."/>
            <person name="Dugan-Rocha S."/>
            <person name="Elkadiri S."/>
            <person name="Gnanaolivu R."/>
            <person name="Hernandez B."/>
            <person name="Skinner E."/>
            <person name="Javaid M."/>
            <person name="Lee S."/>
            <person name="Li M."/>
            <person name="Ming W."/>
            <person name="Munidasa M."/>
            <person name="Muniz J."/>
            <person name="Nguyen L."/>
            <person name="Hughes D."/>
            <person name="Osuji N."/>
            <person name="Pu L.-L."/>
            <person name="Puazo M."/>
            <person name="Qu C."/>
            <person name="Quiroz J."/>
            <person name="Raj R."/>
            <person name="Weissenberger G."/>
            <person name="Xin Y."/>
            <person name="Zou X."/>
            <person name="Han Y."/>
            <person name="Worley K."/>
            <person name="Muzny D."/>
            <person name="Gibbs R."/>
        </authorList>
    </citation>
    <scope>NUCLEOTIDE SEQUENCE</scope>
    <source>
        <strain evidence="1">Sampled in the wild</strain>
    </source>
</reference>